<proteinExistence type="predicted"/>
<evidence type="ECO:0000313" key="2">
    <source>
        <dbReference type="Proteomes" id="UP000823521"/>
    </source>
</evidence>
<dbReference type="EMBL" id="WVUH01000013">
    <property type="protein sequence ID" value="MBO4205052.1"/>
    <property type="molecule type" value="Genomic_DNA"/>
</dbReference>
<reference evidence="1 2" key="1">
    <citation type="submission" date="2019-12" db="EMBL/GenBank/DDBJ databases">
        <title>Whole genome sequencing of endophytic Actinobacterium Micromonospora sp. MPMI6T.</title>
        <authorList>
            <person name="Evv R."/>
            <person name="Podile A.R."/>
        </authorList>
    </citation>
    <scope>NUCLEOTIDE SEQUENCE [LARGE SCALE GENOMIC DNA]</scope>
    <source>
        <strain evidence="1 2">MPMI6</strain>
    </source>
</reference>
<gene>
    <name evidence="1" type="ORF">GSF22_03370</name>
</gene>
<keyword evidence="2" id="KW-1185">Reference proteome</keyword>
<evidence type="ECO:0000313" key="1">
    <source>
        <dbReference type="EMBL" id="MBO4205052.1"/>
    </source>
</evidence>
<protein>
    <submittedName>
        <fullName evidence="1">Uncharacterized protein</fullName>
    </submittedName>
</protein>
<dbReference type="RefSeq" id="WP_208811238.1">
    <property type="nucleotide sequence ID" value="NZ_WVUH01000013.1"/>
</dbReference>
<comment type="caution">
    <text evidence="1">The sequence shown here is derived from an EMBL/GenBank/DDBJ whole genome shotgun (WGS) entry which is preliminary data.</text>
</comment>
<name>A0ABS3VKK0_MICEH</name>
<sequence>MMWSGVRSGASRLRRWGPELTAGLTALSVGVLAGSLATGPAPASAGPVGTLATEVTATVWAHSPTTAEYQITGGYTANSTGNPVTIRRTGVGAYTVVLEGAATSGGVAHVVAYGGGPVHCTVVAWGRSLSGVDQEILVRCFAATGAAVDSRFVATYTNVRQIGQGRLAYFWTDQAVPTGLRTITHGYRYDSTGGPISYERIGTGHYRFHMNRNPDSEYGAPIFPMTHVTAYATGAVHCQTGWPDSREVWCVNAAGNPVDSRFTVTYGSRVDLLGRSTGPRFASGTLYRDTVRDGRISGDSYNSTLPGYGGTSGTVFGTNVGQYMMTFTGTATPFGTAFVNAHRGMFDSDPRGHCVLVGWSSLGADTQIRVNCYRYLGVPANLNARISFTTWPAG</sequence>
<dbReference type="Proteomes" id="UP000823521">
    <property type="component" value="Unassembled WGS sequence"/>
</dbReference>
<accession>A0ABS3VKK0</accession>
<organism evidence="1 2">
    <name type="scientific">Micromonospora echinofusca</name>
    <dbReference type="NCBI Taxonomy" id="47858"/>
    <lineage>
        <taxon>Bacteria</taxon>
        <taxon>Bacillati</taxon>
        <taxon>Actinomycetota</taxon>
        <taxon>Actinomycetes</taxon>
        <taxon>Micromonosporales</taxon>
        <taxon>Micromonosporaceae</taxon>
        <taxon>Micromonospora</taxon>
    </lineage>
</organism>